<accession>A0A9Q3EE29</accession>
<protein>
    <submittedName>
        <fullName evidence="2">Uncharacterized protein</fullName>
    </submittedName>
</protein>
<name>A0A9Q3EE29_9BASI</name>
<feature type="compositionally biased region" description="Polar residues" evidence="1">
    <location>
        <begin position="222"/>
        <end position="239"/>
    </location>
</feature>
<organism evidence="2 3">
    <name type="scientific">Austropuccinia psidii MF-1</name>
    <dbReference type="NCBI Taxonomy" id="1389203"/>
    <lineage>
        <taxon>Eukaryota</taxon>
        <taxon>Fungi</taxon>
        <taxon>Dikarya</taxon>
        <taxon>Basidiomycota</taxon>
        <taxon>Pucciniomycotina</taxon>
        <taxon>Pucciniomycetes</taxon>
        <taxon>Pucciniales</taxon>
        <taxon>Sphaerophragmiaceae</taxon>
        <taxon>Austropuccinia</taxon>
    </lineage>
</organism>
<dbReference type="OrthoDB" id="2289822at2759"/>
<dbReference type="AlphaFoldDB" id="A0A9Q3EE29"/>
<reference evidence="2" key="1">
    <citation type="submission" date="2021-03" db="EMBL/GenBank/DDBJ databases">
        <title>Draft genome sequence of rust myrtle Austropuccinia psidii MF-1, a brazilian biotype.</title>
        <authorList>
            <person name="Quecine M.C."/>
            <person name="Pachon D.M.R."/>
            <person name="Bonatelli M.L."/>
            <person name="Correr F.H."/>
            <person name="Franceschini L.M."/>
            <person name="Leite T.F."/>
            <person name="Margarido G.R.A."/>
            <person name="Almeida C.A."/>
            <person name="Ferrarezi J.A."/>
            <person name="Labate C.A."/>
        </authorList>
    </citation>
    <scope>NUCLEOTIDE SEQUENCE</scope>
    <source>
        <strain evidence="2">MF-1</strain>
    </source>
</reference>
<feature type="region of interest" description="Disordered" evidence="1">
    <location>
        <begin position="222"/>
        <end position="241"/>
    </location>
</feature>
<comment type="caution">
    <text evidence="2">The sequence shown here is derived from an EMBL/GenBank/DDBJ whole genome shotgun (WGS) entry which is preliminary data.</text>
</comment>
<evidence type="ECO:0000313" key="3">
    <source>
        <dbReference type="Proteomes" id="UP000765509"/>
    </source>
</evidence>
<evidence type="ECO:0000256" key="1">
    <source>
        <dbReference type="SAM" id="MobiDB-lite"/>
    </source>
</evidence>
<sequence>MVSSNSSYSGSDVCIEDDFGSEEGDTEIKGYPLEALIEKIRKRLNKVIVPKDVSHIPSRLGTAQTGKLKVNEWSCMFEVYLPLAILNIFWDLGTNHCLLLVNVGACSVNSRDGDMFSQEYEKYQQTSNLFFTDIQITPNHHFAMHIPERIKQWGPLNDISEYGGERLVGILQKLKTNFLNVRFSIFSFLSSDNLTIIMYGLSGSVEETIMKRFGQLQRLEQQGPDTDFIPSNKSPSSNLNRKELDQASYSKLLNHLQKEQPDLRHYGEIPHPPNARVLRNYVVELTHLSWNYGMKVSKDSPNNLV</sequence>
<dbReference type="Proteomes" id="UP000765509">
    <property type="component" value="Unassembled WGS sequence"/>
</dbReference>
<gene>
    <name evidence="2" type="ORF">O181_059329</name>
</gene>
<evidence type="ECO:0000313" key="2">
    <source>
        <dbReference type="EMBL" id="MBW0519614.1"/>
    </source>
</evidence>
<proteinExistence type="predicted"/>
<keyword evidence="3" id="KW-1185">Reference proteome</keyword>
<dbReference type="EMBL" id="AVOT02027522">
    <property type="protein sequence ID" value="MBW0519614.1"/>
    <property type="molecule type" value="Genomic_DNA"/>
</dbReference>